<organism evidence="1 2">
    <name type="scientific">Pelagicoccus enzymogenes</name>
    <dbReference type="NCBI Taxonomy" id="2773457"/>
    <lineage>
        <taxon>Bacteria</taxon>
        <taxon>Pseudomonadati</taxon>
        <taxon>Verrucomicrobiota</taxon>
        <taxon>Opitutia</taxon>
        <taxon>Puniceicoccales</taxon>
        <taxon>Pelagicoccaceae</taxon>
        <taxon>Pelagicoccus</taxon>
    </lineage>
</organism>
<gene>
    <name evidence="1" type="ORF">IEN85_19380</name>
</gene>
<reference evidence="1" key="1">
    <citation type="submission" date="2020-09" db="EMBL/GenBank/DDBJ databases">
        <title>Pelagicoccus enzymogenes sp. nov. with an EPS production, isolated from marine sediment.</title>
        <authorList>
            <person name="Feng X."/>
        </authorList>
    </citation>
    <scope>NUCLEOTIDE SEQUENCE</scope>
    <source>
        <strain evidence="1">NFK12</strain>
    </source>
</reference>
<evidence type="ECO:0000313" key="1">
    <source>
        <dbReference type="EMBL" id="MBD5781671.1"/>
    </source>
</evidence>
<comment type="caution">
    <text evidence="1">The sequence shown here is derived from an EMBL/GenBank/DDBJ whole genome shotgun (WGS) entry which is preliminary data.</text>
</comment>
<dbReference type="Gene3D" id="3.30.300.20">
    <property type="match status" value="1"/>
</dbReference>
<dbReference type="Proteomes" id="UP000622317">
    <property type="component" value="Unassembled WGS sequence"/>
</dbReference>
<evidence type="ECO:0000313" key="2">
    <source>
        <dbReference type="Proteomes" id="UP000622317"/>
    </source>
</evidence>
<dbReference type="RefSeq" id="WP_191618755.1">
    <property type="nucleotide sequence ID" value="NZ_JACYFG010000051.1"/>
</dbReference>
<dbReference type="EMBL" id="JACYFG010000051">
    <property type="protein sequence ID" value="MBD5781671.1"/>
    <property type="molecule type" value="Genomic_DNA"/>
</dbReference>
<dbReference type="PANTHER" id="PTHR42830:SF2">
    <property type="entry name" value="OSMC_OHR FAMILY PROTEIN"/>
    <property type="match status" value="1"/>
</dbReference>
<dbReference type="InterPro" id="IPR003718">
    <property type="entry name" value="OsmC/Ohr_fam"/>
</dbReference>
<dbReference type="InterPro" id="IPR015946">
    <property type="entry name" value="KH_dom-like_a/b"/>
</dbReference>
<protein>
    <submittedName>
        <fullName evidence="1">OsmC family protein</fullName>
    </submittedName>
</protein>
<name>A0A927FDA6_9BACT</name>
<dbReference type="SUPFAM" id="SSF82784">
    <property type="entry name" value="OsmC-like"/>
    <property type="match status" value="1"/>
</dbReference>
<dbReference type="PANTHER" id="PTHR42830">
    <property type="entry name" value="OSMOTICALLY INDUCIBLE FAMILY PROTEIN"/>
    <property type="match status" value="1"/>
</dbReference>
<accession>A0A927FDA6</accession>
<dbReference type="InterPro" id="IPR052707">
    <property type="entry name" value="OsmC_Ohr_Peroxiredoxin"/>
</dbReference>
<dbReference type="AlphaFoldDB" id="A0A927FDA6"/>
<dbReference type="InterPro" id="IPR036102">
    <property type="entry name" value="OsmC/Ohrsf"/>
</dbReference>
<keyword evidence="2" id="KW-1185">Reference proteome</keyword>
<dbReference type="Pfam" id="PF02566">
    <property type="entry name" value="OsmC"/>
    <property type="match status" value="1"/>
</dbReference>
<sequence>MSEHIATLTWNRGDAAFDYKSYSRNHSWDFGNGAIITASAASDFLGDPDKVDPEQAFVASLSSCHMLTFLAIAAMSKITVESYTDRAVGHLEKNESGKPVITRVDLYPKIEFAEGSAPSDKMLERLHHKAHQECFLANSVTCEIVTHLPPS</sequence>
<proteinExistence type="predicted"/>